<dbReference type="Proteomes" id="UP000665025">
    <property type="component" value="Chromosome 1"/>
</dbReference>
<keyword evidence="2" id="KW-1185">Reference proteome</keyword>
<evidence type="ECO:0008006" key="3">
    <source>
        <dbReference type="Google" id="ProtNLM"/>
    </source>
</evidence>
<proteinExistence type="predicted"/>
<name>A0ABX7V7J0_9GAMM</name>
<accession>A0ABX7V7J0</accession>
<sequence>MKTTKQNKKLVIESQELLTKIEGGSALTVSYEHNDKAKDEVGIESVNSNVQIYGTSQAH</sequence>
<organism evidence="1 2">
    <name type="scientific">Pseudoalteromonas viridis</name>
    <dbReference type="NCBI Taxonomy" id="339617"/>
    <lineage>
        <taxon>Bacteria</taxon>
        <taxon>Pseudomonadati</taxon>
        <taxon>Pseudomonadota</taxon>
        <taxon>Gammaproteobacteria</taxon>
        <taxon>Alteromonadales</taxon>
        <taxon>Pseudoalteromonadaceae</taxon>
        <taxon>Pseudoalteromonas</taxon>
    </lineage>
</organism>
<gene>
    <name evidence="1" type="ORF">J5X90_05305</name>
</gene>
<evidence type="ECO:0000313" key="2">
    <source>
        <dbReference type="Proteomes" id="UP000665025"/>
    </source>
</evidence>
<protein>
    <recommendedName>
        <fullName evidence="3">Bacteriocin</fullName>
    </recommendedName>
</protein>
<dbReference type="EMBL" id="CP072425">
    <property type="protein sequence ID" value="QTL36465.1"/>
    <property type="molecule type" value="Genomic_DNA"/>
</dbReference>
<dbReference type="RefSeq" id="WP_209053023.1">
    <property type="nucleotide sequence ID" value="NZ_CP072425.1"/>
</dbReference>
<evidence type="ECO:0000313" key="1">
    <source>
        <dbReference type="EMBL" id="QTL36465.1"/>
    </source>
</evidence>
<reference evidence="1 2" key="1">
    <citation type="submission" date="2021-03" db="EMBL/GenBank/DDBJ databases">
        <title>Complete Genome of Pseudoalteromonas viridis Strain BBR56, a new biocontrol bacterial candidate.</title>
        <authorList>
            <person name="Handayani D.P."/>
            <person name="Isnansetyo A."/>
            <person name="Istiqomah I."/>
            <person name="Jumina J."/>
        </authorList>
    </citation>
    <scope>NUCLEOTIDE SEQUENCE [LARGE SCALE GENOMIC DNA]</scope>
    <source>
        <strain evidence="1 2">BBR56</strain>
    </source>
</reference>